<dbReference type="EMBL" id="PKGS01000005">
    <property type="protein sequence ID" value="PKZ15754.1"/>
    <property type="molecule type" value="Genomic_DNA"/>
</dbReference>
<dbReference type="RefSeq" id="WP_101540575.1">
    <property type="nucleotide sequence ID" value="NZ_PKGS01000005.1"/>
</dbReference>
<comment type="caution">
    <text evidence="3">The sequence shown here is derived from an EMBL/GenBank/DDBJ whole genome shotgun (WGS) entry which is preliminary data.</text>
</comment>
<evidence type="ECO:0000259" key="2">
    <source>
        <dbReference type="Pfam" id="PF21390"/>
    </source>
</evidence>
<name>A0A2I1M6L9_9FIRM</name>
<dbReference type="InterPro" id="IPR051450">
    <property type="entry name" value="Gfo/Idh/MocA_Oxidoreductases"/>
</dbReference>
<dbReference type="InterPro" id="IPR036291">
    <property type="entry name" value="NAD(P)-bd_dom_sf"/>
</dbReference>
<sequence>MKRLNVIVCGSTFGEYYVRAIQKNTDKFNLTGLLAKGSARSHRLSEKYNIPLYSNIESLPKDTDVACVIIRSEGAGGQGTLICNKLIQRGIHVIQEQPTHSIYLKESYRLARINDVIYMTSNLYNHLPAIETFKLYNEKLKSLSKLEYVNLSFSTQVSYTVFDIISKLGMHGKLSLNKKVIKNEGPFDIISVRLDELPILIEFNNRINPNHSDKNMSIMYNFRFYYEDGILSLEDIFGPVTWRPRKYIESRDSVSEVENQLPFQIIYSNDLNMEECFEETWTTAILKELEEMYHYIAQGCINQQRANGEIAAAINWETLSEFAGYAELVNTYRECEVILDTFRNNVRRIKCKKLKNW</sequence>
<protein>
    <submittedName>
        <fullName evidence="3">Oxidoreductase</fullName>
    </submittedName>
</protein>
<dbReference type="AlphaFoldDB" id="A0A2I1M6L9"/>
<dbReference type="GO" id="GO:0000166">
    <property type="term" value="F:nucleotide binding"/>
    <property type="evidence" value="ECO:0007669"/>
    <property type="project" value="InterPro"/>
</dbReference>
<reference evidence="3 4" key="1">
    <citation type="submission" date="2017-12" db="EMBL/GenBank/DDBJ databases">
        <title>Phylogenetic diversity of female urinary microbiome.</title>
        <authorList>
            <person name="Thomas-White K."/>
            <person name="Wolfe A.J."/>
        </authorList>
    </citation>
    <scope>NUCLEOTIDE SEQUENCE [LARGE SCALE GENOMIC DNA]</scope>
    <source>
        <strain evidence="3 4">UMB0119</strain>
    </source>
</reference>
<accession>A0A2I1M6L9</accession>
<keyword evidence="4" id="KW-1185">Reference proteome</keyword>
<dbReference type="PANTHER" id="PTHR43377">
    <property type="entry name" value="BILIVERDIN REDUCTASE A"/>
    <property type="match status" value="1"/>
</dbReference>
<gene>
    <name evidence="3" type="ORF">CYJ34_06955</name>
</gene>
<dbReference type="Proteomes" id="UP000234335">
    <property type="component" value="Unassembled WGS sequence"/>
</dbReference>
<proteinExistence type="predicted"/>
<dbReference type="InterPro" id="IPR010091">
    <property type="entry name" value="Thiazolinyl_imide_reductase"/>
</dbReference>
<feature type="domain" description="Thiazolinyl imine reductase-like C-terminal" evidence="2">
    <location>
        <begin position="147"/>
        <end position="242"/>
    </location>
</feature>
<dbReference type="NCBIfam" id="TIGR01761">
    <property type="entry name" value="thiaz-red"/>
    <property type="match status" value="1"/>
</dbReference>
<dbReference type="InterPro" id="IPR000683">
    <property type="entry name" value="Gfo/Idh/MocA-like_OxRdtase_N"/>
</dbReference>
<dbReference type="PANTHER" id="PTHR43377:SF1">
    <property type="entry name" value="BILIVERDIN REDUCTASE A"/>
    <property type="match status" value="1"/>
</dbReference>
<dbReference type="InterPro" id="IPR048655">
    <property type="entry name" value="Irp3-like_C"/>
</dbReference>
<dbReference type="SUPFAM" id="SSF51735">
    <property type="entry name" value="NAD(P)-binding Rossmann-fold domains"/>
    <property type="match status" value="1"/>
</dbReference>
<dbReference type="Pfam" id="PF01408">
    <property type="entry name" value="GFO_IDH_MocA"/>
    <property type="match status" value="1"/>
</dbReference>
<feature type="domain" description="Gfo/Idh/MocA-like oxidoreductase N-terminal" evidence="1">
    <location>
        <begin position="4"/>
        <end position="119"/>
    </location>
</feature>
<dbReference type="Pfam" id="PF21390">
    <property type="entry name" value="Irp3-like_C"/>
    <property type="match status" value="1"/>
</dbReference>
<evidence type="ECO:0000313" key="4">
    <source>
        <dbReference type="Proteomes" id="UP000234335"/>
    </source>
</evidence>
<dbReference type="Gene3D" id="3.40.50.720">
    <property type="entry name" value="NAD(P)-binding Rossmann-like Domain"/>
    <property type="match status" value="1"/>
</dbReference>
<evidence type="ECO:0000259" key="1">
    <source>
        <dbReference type="Pfam" id="PF01408"/>
    </source>
</evidence>
<organism evidence="3 4">
    <name type="scientific">Anaerococcus octavius</name>
    <dbReference type="NCBI Taxonomy" id="54007"/>
    <lineage>
        <taxon>Bacteria</taxon>
        <taxon>Bacillati</taxon>
        <taxon>Bacillota</taxon>
        <taxon>Tissierellia</taxon>
        <taxon>Tissierellales</taxon>
        <taxon>Peptoniphilaceae</taxon>
        <taxon>Anaerococcus</taxon>
    </lineage>
</organism>
<evidence type="ECO:0000313" key="3">
    <source>
        <dbReference type="EMBL" id="PKZ15754.1"/>
    </source>
</evidence>